<accession>A0A3A2ZG22</accession>
<dbReference type="Gene3D" id="3.10.129.10">
    <property type="entry name" value="Hotdog Thioesterase"/>
    <property type="match status" value="1"/>
</dbReference>
<dbReference type="PANTHER" id="PTHR28152:SF1">
    <property type="entry name" value="HYDROXYACYL-THIOESTER DEHYDRATASE TYPE 2, MITOCHONDRIAL"/>
    <property type="match status" value="1"/>
</dbReference>
<name>A0A3A2ZG22_9EURO</name>
<proteinExistence type="predicted"/>
<dbReference type="AlphaFoldDB" id="A0A3A2ZG22"/>
<protein>
    <submittedName>
        <fullName evidence="2">Uncharacterized protein</fullName>
    </submittedName>
</protein>
<dbReference type="SUPFAM" id="SSF54637">
    <property type="entry name" value="Thioesterase/thiol ester dehydrase-isomerase"/>
    <property type="match status" value="1"/>
</dbReference>
<evidence type="ECO:0000313" key="2">
    <source>
        <dbReference type="EMBL" id="RJE22128.1"/>
    </source>
</evidence>
<feature type="compositionally biased region" description="Basic residues" evidence="1">
    <location>
        <begin position="1"/>
        <end position="14"/>
    </location>
</feature>
<dbReference type="InterPro" id="IPR029069">
    <property type="entry name" value="HotDog_dom_sf"/>
</dbReference>
<dbReference type="PANTHER" id="PTHR28152">
    <property type="entry name" value="HYDROXYACYL-THIOESTER DEHYDRATASE TYPE 2, MITOCHONDRIAL"/>
    <property type="match status" value="1"/>
</dbReference>
<dbReference type="EMBL" id="MVGC01000184">
    <property type="protein sequence ID" value="RJE22128.1"/>
    <property type="molecule type" value="Genomic_DNA"/>
</dbReference>
<reference evidence="3" key="1">
    <citation type="submission" date="2017-02" db="EMBL/GenBank/DDBJ databases">
        <authorList>
            <person name="Tafer H."/>
            <person name="Lopandic K."/>
        </authorList>
    </citation>
    <scope>NUCLEOTIDE SEQUENCE [LARGE SCALE GENOMIC DNA]</scope>
    <source>
        <strain evidence="3">CBS 366.77</strain>
    </source>
</reference>
<organism evidence="2 3">
    <name type="scientific">Aspergillus sclerotialis</name>
    <dbReference type="NCBI Taxonomy" id="2070753"/>
    <lineage>
        <taxon>Eukaryota</taxon>
        <taxon>Fungi</taxon>
        <taxon>Dikarya</taxon>
        <taxon>Ascomycota</taxon>
        <taxon>Pezizomycotina</taxon>
        <taxon>Eurotiomycetes</taxon>
        <taxon>Eurotiomycetidae</taxon>
        <taxon>Eurotiales</taxon>
        <taxon>Aspergillaceae</taxon>
        <taxon>Aspergillus</taxon>
        <taxon>Aspergillus subgen. Polypaecilum</taxon>
    </lineage>
</organism>
<keyword evidence="3" id="KW-1185">Reference proteome</keyword>
<dbReference type="GO" id="GO:0005739">
    <property type="term" value="C:mitochondrion"/>
    <property type="evidence" value="ECO:0007669"/>
    <property type="project" value="TreeGrafter"/>
</dbReference>
<evidence type="ECO:0000313" key="3">
    <source>
        <dbReference type="Proteomes" id="UP000266188"/>
    </source>
</evidence>
<gene>
    <name evidence="2" type="ORF">PHISCL_05525</name>
</gene>
<dbReference type="Proteomes" id="UP000266188">
    <property type="component" value="Unassembled WGS sequence"/>
</dbReference>
<dbReference type="OrthoDB" id="19102at2759"/>
<sequence length="355" mass="40607">MYRKSLQRPWRHHGASLSTSSPGRPWVVRQELMSRTLPIAYDYLQPQPSHLLNLTLADLHPKLKLNFRDTSLPSTEHIRRLPVGHHLVYFPPQVPLSELLPDGTDVLHSPGKPYTRRLWAGGRVRFKKSGGPYLQGKRAACVETIRDVIGKGDWPKTQITVKIERRIGLVHNGQTDESTRSRLFKEDEEDFGNSVIIENRDIVFLPTKSQEQLKEDKENFGLGERYIKPPQDPEFSLPITPTKALLFRFSALTFNAHSIHLDQNYTQNIEGYRNLLVHGPLTLALMLTALQNHFVKRMLVVQEIQYKNLIPLFVDEKMRICGKPQLSTEGNWDVWIENKDGGLAVRGTVQTGSMI</sequence>
<dbReference type="InterPro" id="IPR052741">
    <property type="entry name" value="Mitochondrial_HTD2"/>
</dbReference>
<evidence type="ECO:0000256" key="1">
    <source>
        <dbReference type="SAM" id="MobiDB-lite"/>
    </source>
</evidence>
<dbReference type="STRING" id="2070753.A0A3A2ZG22"/>
<feature type="region of interest" description="Disordered" evidence="1">
    <location>
        <begin position="1"/>
        <end position="22"/>
    </location>
</feature>
<comment type="caution">
    <text evidence="2">The sequence shown here is derived from an EMBL/GenBank/DDBJ whole genome shotgun (WGS) entry which is preliminary data.</text>
</comment>
<dbReference type="GO" id="GO:0019171">
    <property type="term" value="F:(3R)-hydroxyacyl-[acyl-carrier-protein] dehydratase activity"/>
    <property type="evidence" value="ECO:0007669"/>
    <property type="project" value="TreeGrafter"/>
</dbReference>